<dbReference type="CDD" id="cd00037">
    <property type="entry name" value="CLECT"/>
    <property type="match status" value="2"/>
</dbReference>
<organism evidence="2 3">
    <name type="scientific">Pinibacter aurantiacus</name>
    <dbReference type="NCBI Taxonomy" id="2851599"/>
    <lineage>
        <taxon>Bacteria</taxon>
        <taxon>Pseudomonadati</taxon>
        <taxon>Bacteroidota</taxon>
        <taxon>Chitinophagia</taxon>
        <taxon>Chitinophagales</taxon>
        <taxon>Chitinophagaceae</taxon>
        <taxon>Pinibacter</taxon>
    </lineage>
</organism>
<sequence length="1166" mass="126982">MTKKSFLRDALKASVTILLYLCFSPLHPLMAQYKDTKGKEFWLMMPGNNDSSSPLIYITSTTDATGVISIPGLSFQVPFSVTSNATTKITLPAAAAIHKSGIADAKGVYITASNEVSVSVFSSTAATADAYLALPAEVLGTDYVVASFQNGSTGGSQFGIVCTQEPTLVSISPSTPPFGQYDVLLHRGQTYELTSTDPNADFSGTVITSTKPIGVYGGHQCANVPVGFGDCNRLVEMLPPTNALGRKVMATSLLGRVNGDLFRIIGTMPNTFITINGVPQPMSYRGHVTEAVIVGDAVIESNNPVLVSQYSYGSGVPGRPGAPFSMVVPPVDQYLTDYTIPNVDGYEVSDINIVTPTAGIGSLTFNGQPLPAYYFHAIGNTGYSGGRMSVGGGAFKLHGSLPFGATAYGYGQHTGYGFAAGEMNADISKIWSFELRNTYDTLNISRQSCYEAVVFDQLKYHPLPGMTVMFTVKGKNSNVIGYGITDNNGVASFCYQGAQAGRDTVVASVGTITDSKPMVWLGDTCKLSFTSQVAEATNTMTNGAVTIVPSSGTAPYTFLLGDRINNSGVFTSVPYGTYTVEVRDAKYCATKADIQVTRKVTPDPGNEGNLPGDTTFRANEFDCKATLHWKEPGVYQSVIELPAAYNDPYPQSKLIYKGSYNGHGYYQSIGFYPWQTAKQLAEQKGGHLLTVNSAGENDFIRTKLKQEDGYGPWIGLYNTGTLGQFAWVTGEPFNFSYWYPSEPSNGGVTNTIKEPYVHIWGYDSQNRWNDLDSQYYLAFIAEFEAPNVEYRQISGPSNGSAVPAGDYRVCYEILNTVNNHKDTVCFNVKVECIPGGDVIPRDTTIIAAAGACTAPLKWKQPESQWPQQIWIPNTTFAQSNFLELKALYNGHAYYLGRGGFLWDTARAYSARVGGHLASINSAAENDVIVNNFKTPGGYGPWIGLYNTGVPNEFAWVTGEPYSNNYTNWFPGEPNNQTGDFWHIQEPYVLLNNYDNLARWNDIGKEYQATFITEFESPLYRYYQVSGPAWGTVVAPGTYTICYQVEDFAGNFSRQLCFKVKVECGSVPSIANTSLMSANTQDESAAMFRVSAVPNPSVSNFKVKVTSQNVTQRVKVQVVDVLGRIVEERNNVVPNSIITLGDTYKRGIYFVQVIQATKREVIKVVKE</sequence>
<dbReference type="Pfam" id="PF00059">
    <property type="entry name" value="Lectin_C"/>
    <property type="match status" value="2"/>
</dbReference>
<dbReference type="AlphaFoldDB" id="A0A9E2SCB7"/>
<reference evidence="2" key="1">
    <citation type="submission" date="2021-06" db="EMBL/GenBank/DDBJ databases">
        <authorList>
            <person name="Huq M.A."/>
        </authorList>
    </citation>
    <scope>NUCLEOTIDE SEQUENCE</scope>
    <source>
        <strain evidence="2">MAH-26</strain>
    </source>
</reference>
<dbReference type="Pfam" id="PF18962">
    <property type="entry name" value="Por_Secre_tail"/>
    <property type="match status" value="1"/>
</dbReference>
<name>A0A9E2SCB7_9BACT</name>
<gene>
    <name evidence="2" type="ORF">KTO63_25140</name>
</gene>
<dbReference type="InterPro" id="IPR026444">
    <property type="entry name" value="Secre_tail"/>
</dbReference>
<comment type="caution">
    <text evidence="2">The sequence shown here is derived from an EMBL/GenBank/DDBJ whole genome shotgun (WGS) entry which is preliminary data.</text>
</comment>
<dbReference type="PANTHER" id="PTHR46534:SF1">
    <property type="entry name" value="IGGFC-BINDING PROTEIN N-TERMINAL DOMAIN-CONTAINING PROTEIN"/>
    <property type="match status" value="1"/>
</dbReference>
<dbReference type="Pfam" id="PF17517">
    <property type="entry name" value="IgGFc_binding"/>
    <property type="match status" value="1"/>
</dbReference>
<evidence type="ECO:0000259" key="1">
    <source>
        <dbReference type="PROSITE" id="PS50041"/>
    </source>
</evidence>
<dbReference type="PROSITE" id="PS50041">
    <property type="entry name" value="C_TYPE_LECTIN_2"/>
    <property type="match status" value="2"/>
</dbReference>
<accession>A0A9E2SCB7</accession>
<evidence type="ECO:0000313" key="3">
    <source>
        <dbReference type="Proteomes" id="UP000812270"/>
    </source>
</evidence>
<evidence type="ECO:0000313" key="2">
    <source>
        <dbReference type="EMBL" id="MBV4360473.1"/>
    </source>
</evidence>
<dbReference type="PANTHER" id="PTHR46534">
    <property type="entry name" value="IGGFC_BINDING DOMAIN-CONTAINING PROTEIN"/>
    <property type="match status" value="1"/>
</dbReference>
<dbReference type="SMART" id="SM00034">
    <property type="entry name" value="CLECT"/>
    <property type="match status" value="2"/>
</dbReference>
<feature type="domain" description="C-type lectin" evidence="1">
    <location>
        <begin position="660"/>
        <end position="782"/>
    </location>
</feature>
<dbReference type="RefSeq" id="WP_217794884.1">
    <property type="nucleotide sequence ID" value="NZ_JAHSPG010000018.1"/>
</dbReference>
<dbReference type="Proteomes" id="UP000812270">
    <property type="component" value="Unassembled WGS sequence"/>
</dbReference>
<dbReference type="InterPro" id="IPR035234">
    <property type="entry name" value="IgGFc-bd_N"/>
</dbReference>
<feature type="domain" description="C-type lectin" evidence="1">
    <location>
        <begin position="888"/>
        <end position="1013"/>
    </location>
</feature>
<proteinExistence type="predicted"/>
<dbReference type="InterPro" id="IPR001304">
    <property type="entry name" value="C-type_lectin-like"/>
</dbReference>
<dbReference type="NCBIfam" id="TIGR04183">
    <property type="entry name" value="Por_Secre_tail"/>
    <property type="match status" value="1"/>
</dbReference>
<protein>
    <submittedName>
        <fullName evidence="2">T9SS type A sorting domain-containing protein</fullName>
    </submittedName>
</protein>
<keyword evidence="3" id="KW-1185">Reference proteome</keyword>
<dbReference type="EMBL" id="JAHSPG010000018">
    <property type="protein sequence ID" value="MBV4360473.1"/>
    <property type="molecule type" value="Genomic_DNA"/>
</dbReference>